<protein>
    <submittedName>
        <fullName evidence="1">Energy-converting hydrogenase A subunit M EhaM</fullName>
    </submittedName>
</protein>
<dbReference type="SUPFAM" id="SSF101332">
    <property type="entry name" value="Hypothetical protein MTH393"/>
    <property type="match status" value="1"/>
</dbReference>
<dbReference type="Gene3D" id="1.10.3070.10">
    <property type="entry name" value="EhaM-like"/>
    <property type="match status" value="1"/>
</dbReference>
<reference evidence="1 2" key="1">
    <citation type="submission" date="2015-04" db="EMBL/GenBank/DDBJ databases">
        <title>The complete genome sequence of the rumen methanogen Methanobrevibacter millerae SM9.</title>
        <authorList>
            <person name="Leahy S.C."/>
            <person name="Kelly W.J."/>
            <person name="Pacheco D.M."/>
            <person name="Li D."/>
            <person name="Altermann E."/>
            <person name="Attwood G.T."/>
        </authorList>
    </citation>
    <scope>NUCLEOTIDE SEQUENCE [LARGE SCALE GENOMIC DNA]</scope>
    <source>
        <strain evidence="1 2">SM9</strain>
    </source>
</reference>
<gene>
    <name evidence="1" type="primary">ehaM</name>
    <name evidence="1" type="ORF">sm9_0721</name>
</gene>
<dbReference type="KEGG" id="mmil:sm9_0721"/>
<dbReference type="Proteomes" id="UP000067738">
    <property type="component" value="Chromosome"/>
</dbReference>
<dbReference type="AlphaFoldDB" id="A0A0U2SHR8"/>
<dbReference type="Pfam" id="PF09218">
    <property type="entry name" value="EhaM"/>
    <property type="match status" value="1"/>
</dbReference>
<proteinExistence type="predicted"/>
<accession>A0A0U2SHR8</accession>
<dbReference type="InterPro" id="IPR012056">
    <property type="entry name" value="NiFe_EhaM"/>
</dbReference>
<organism evidence="1 2">
    <name type="scientific">Methanobrevibacter millerae</name>
    <dbReference type="NCBI Taxonomy" id="230361"/>
    <lineage>
        <taxon>Archaea</taxon>
        <taxon>Methanobacteriati</taxon>
        <taxon>Methanobacteriota</taxon>
        <taxon>Methanomada group</taxon>
        <taxon>Methanobacteria</taxon>
        <taxon>Methanobacteriales</taxon>
        <taxon>Methanobacteriaceae</taxon>
        <taxon>Methanobrevibacter</taxon>
    </lineage>
</organism>
<dbReference type="EMBL" id="CP011266">
    <property type="protein sequence ID" value="ALT68517.1"/>
    <property type="molecule type" value="Genomic_DNA"/>
</dbReference>
<dbReference type="PATRIC" id="fig|230361.4.peg.745"/>
<keyword evidence="2" id="KW-1185">Reference proteome</keyword>
<dbReference type="InterPro" id="IPR036606">
    <property type="entry name" value="EhaM-like_sf"/>
</dbReference>
<evidence type="ECO:0000313" key="1">
    <source>
        <dbReference type="EMBL" id="ALT68517.1"/>
    </source>
</evidence>
<sequence length="131" mass="15312">MISMDDEAKLELMKDRIVKTYVCQKDIIKPLSKDFDCTPEELEHIFFEKLDMSQLLAFHATFETSQYECLINKLHADLRLCWFIGTLELVSKDDADELKVKLAQKIMDGQDYSDVLKEGQKELFELIKNSK</sequence>
<name>A0A0U2SHR8_9EURY</name>
<evidence type="ECO:0000313" key="2">
    <source>
        <dbReference type="Proteomes" id="UP000067738"/>
    </source>
</evidence>